<dbReference type="InterPro" id="IPR000667">
    <property type="entry name" value="Peptidase_S13"/>
</dbReference>
<evidence type="ECO:0008006" key="5">
    <source>
        <dbReference type="Google" id="ProtNLM"/>
    </source>
</evidence>
<evidence type="ECO:0000313" key="3">
    <source>
        <dbReference type="EMBL" id="QHT71913.1"/>
    </source>
</evidence>
<organism evidence="3 4">
    <name type="scientific">Rhodocytophaga rosea</name>
    <dbReference type="NCBI Taxonomy" id="2704465"/>
    <lineage>
        <taxon>Bacteria</taxon>
        <taxon>Pseudomonadati</taxon>
        <taxon>Bacteroidota</taxon>
        <taxon>Cytophagia</taxon>
        <taxon>Cytophagales</taxon>
        <taxon>Rhodocytophagaceae</taxon>
        <taxon>Rhodocytophaga</taxon>
    </lineage>
</organism>
<evidence type="ECO:0000256" key="1">
    <source>
        <dbReference type="ARBA" id="ARBA00006096"/>
    </source>
</evidence>
<dbReference type="EMBL" id="CP048222">
    <property type="protein sequence ID" value="QHT71913.1"/>
    <property type="molecule type" value="Genomic_DNA"/>
</dbReference>
<proteinExistence type="inferred from homology"/>
<keyword evidence="2" id="KW-0378">Hydrolase</keyword>
<dbReference type="GO" id="GO:0000270">
    <property type="term" value="P:peptidoglycan metabolic process"/>
    <property type="evidence" value="ECO:0007669"/>
    <property type="project" value="TreeGrafter"/>
</dbReference>
<protein>
    <recommendedName>
        <fullName evidence="5">D-alanyl-D-alanine carboxypeptidase</fullName>
    </recommendedName>
</protein>
<dbReference type="GO" id="GO:0006508">
    <property type="term" value="P:proteolysis"/>
    <property type="evidence" value="ECO:0007669"/>
    <property type="project" value="InterPro"/>
</dbReference>
<name>A0A6C0GWG0_9BACT</name>
<gene>
    <name evidence="3" type="ORF">GXP67_06500</name>
</gene>
<dbReference type="PANTHER" id="PTHR30023:SF0">
    <property type="entry name" value="PENICILLIN-SENSITIVE CARBOXYPEPTIDASE A"/>
    <property type="match status" value="1"/>
</dbReference>
<dbReference type="GO" id="GO:0004185">
    <property type="term" value="F:serine-type carboxypeptidase activity"/>
    <property type="evidence" value="ECO:0007669"/>
    <property type="project" value="InterPro"/>
</dbReference>
<dbReference type="SUPFAM" id="SSF56601">
    <property type="entry name" value="beta-lactamase/transpeptidase-like"/>
    <property type="match status" value="1"/>
</dbReference>
<dbReference type="PANTHER" id="PTHR30023">
    <property type="entry name" value="D-ALANYL-D-ALANINE CARBOXYPEPTIDASE"/>
    <property type="match status" value="1"/>
</dbReference>
<sequence>MVSESQIFSSHFTGFALYDPELKKMIAQHNAAQYFTPASNTKIFTFYTSLHMLGDSVPGLHYTVRNDSLFFQGTGDPSFLHPDLKNTTVYDFLNSRTEKLFYIPAYYKGYHYGPGWAWDDYNDYYSAEKSAFPVYGNIVRFQVDKQGKWHTFPRSFTKMVSRNTVIPAPDSIFHRLPEHNWFSYYPETFIKAFTQDVPFRQSDFLVLQLLSDTLHNPVLLQSQPLTGQKNILYSIRADSLYKRLMQESDNFIAEQLLLLCSSTISDTLNTEKAISYATNHLLDLPDKPIWKDGSGLTRYNLFTPRSIIKILEKLYTEVPRQRLFNIFPAGGQSGTIKKWYASDNGQPYIFAKTGTLSNVHCLSGYLVTKKGKTLIFSFMHNNYVVDIDEVRKEMQKVLKELYMRY</sequence>
<dbReference type="PRINTS" id="PR00922">
    <property type="entry name" value="DADACBPTASE3"/>
</dbReference>
<evidence type="ECO:0000256" key="2">
    <source>
        <dbReference type="ARBA" id="ARBA00022801"/>
    </source>
</evidence>
<dbReference type="KEGG" id="rhoz:GXP67_06500"/>
<dbReference type="Gene3D" id="3.40.710.10">
    <property type="entry name" value="DD-peptidase/beta-lactamase superfamily"/>
    <property type="match status" value="2"/>
</dbReference>
<comment type="similarity">
    <text evidence="1">Belongs to the peptidase S13 family.</text>
</comment>
<reference evidence="3 4" key="1">
    <citation type="submission" date="2020-01" db="EMBL/GenBank/DDBJ databases">
        <authorList>
            <person name="Kim M.K."/>
        </authorList>
    </citation>
    <scope>NUCLEOTIDE SEQUENCE [LARGE SCALE GENOMIC DNA]</scope>
    <source>
        <strain evidence="3 4">172606-1</strain>
    </source>
</reference>
<dbReference type="AlphaFoldDB" id="A0A6C0GWG0"/>
<dbReference type="Proteomes" id="UP000480178">
    <property type="component" value="Chromosome"/>
</dbReference>
<dbReference type="Pfam" id="PF02113">
    <property type="entry name" value="Peptidase_S13"/>
    <property type="match status" value="2"/>
</dbReference>
<accession>A0A6C0GWG0</accession>
<evidence type="ECO:0000313" key="4">
    <source>
        <dbReference type="Proteomes" id="UP000480178"/>
    </source>
</evidence>
<dbReference type="InterPro" id="IPR012338">
    <property type="entry name" value="Beta-lactam/transpept-like"/>
</dbReference>
<keyword evidence="4" id="KW-1185">Reference proteome</keyword>